<evidence type="ECO:0000313" key="2">
    <source>
        <dbReference type="EMBL" id="KFM26837.1"/>
    </source>
</evidence>
<keyword evidence="1" id="KW-1133">Transmembrane helix</keyword>
<name>A0A087SM83_AUXPR</name>
<evidence type="ECO:0000256" key="1">
    <source>
        <dbReference type="SAM" id="Phobius"/>
    </source>
</evidence>
<organism evidence="2 3">
    <name type="scientific">Auxenochlorella protothecoides</name>
    <name type="common">Green microalga</name>
    <name type="synonym">Chlorella protothecoides</name>
    <dbReference type="NCBI Taxonomy" id="3075"/>
    <lineage>
        <taxon>Eukaryota</taxon>
        <taxon>Viridiplantae</taxon>
        <taxon>Chlorophyta</taxon>
        <taxon>core chlorophytes</taxon>
        <taxon>Trebouxiophyceae</taxon>
        <taxon>Chlorellales</taxon>
        <taxon>Chlorellaceae</taxon>
        <taxon>Auxenochlorella</taxon>
    </lineage>
</organism>
<dbReference type="Proteomes" id="UP000028924">
    <property type="component" value="Unassembled WGS sequence"/>
</dbReference>
<reference evidence="2 3" key="1">
    <citation type="journal article" date="2014" name="BMC Genomics">
        <title>Oil accumulation mechanisms of the oleaginous microalga Chlorella protothecoides revealed through its genome, transcriptomes, and proteomes.</title>
        <authorList>
            <person name="Gao C."/>
            <person name="Wang Y."/>
            <person name="Shen Y."/>
            <person name="Yan D."/>
            <person name="He X."/>
            <person name="Dai J."/>
            <person name="Wu Q."/>
        </authorList>
    </citation>
    <scope>NUCLEOTIDE SEQUENCE [LARGE SCALE GENOMIC DNA]</scope>
    <source>
        <strain evidence="2 3">0710</strain>
    </source>
</reference>
<dbReference type="GeneID" id="23612160"/>
<dbReference type="STRING" id="3075.A0A087SM83"/>
<gene>
    <name evidence="2" type="ORF">F751_0769</name>
</gene>
<feature type="transmembrane region" description="Helical" evidence="1">
    <location>
        <begin position="48"/>
        <end position="71"/>
    </location>
</feature>
<evidence type="ECO:0008006" key="4">
    <source>
        <dbReference type="Google" id="ProtNLM"/>
    </source>
</evidence>
<dbReference type="KEGG" id="apro:F751_0769"/>
<dbReference type="EMBL" id="KL662135">
    <property type="protein sequence ID" value="KFM26837.1"/>
    <property type="molecule type" value="Genomic_DNA"/>
</dbReference>
<dbReference type="RefSeq" id="XP_011399785.1">
    <property type="nucleotide sequence ID" value="XM_011401483.1"/>
</dbReference>
<accession>A0A087SM83</accession>
<keyword evidence="1" id="KW-0472">Membrane</keyword>
<protein>
    <recommendedName>
        <fullName evidence="4">Transmembrane protein</fullName>
    </recommendedName>
</protein>
<keyword evidence="3" id="KW-1185">Reference proteome</keyword>
<dbReference type="AlphaFoldDB" id="A0A087SM83"/>
<proteinExistence type="predicted"/>
<dbReference type="OrthoDB" id="1928656at2759"/>
<sequence>MWLEDVLLGALSDGVNKPTLILLNVVLTACALTLLGLLYAVGGSSPDLLLHLGAVLLLAVGLTASINWLVIQTGTTAVEEQRKAIFGEGDAREKPE</sequence>
<keyword evidence="1" id="KW-0812">Transmembrane</keyword>
<evidence type="ECO:0000313" key="3">
    <source>
        <dbReference type="Proteomes" id="UP000028924"/>
    </source>
</evidence>
<feature type="transmembrane region" description="Helical" evidence="1">
    <location>
        <begin position="20"/>
        <end position="41"/>
    </location>
</feature>